<dbReference type="SUPFAM" id="SSF109854">
    <property type="entry name" value="DinB/YfiT-like putative metalloenzymes"/>
    <property type="match status" value="1"/>
</dbReference>
<gene>
    <name evidence="3" type="ORF">HP507_15480</name>
</gene>
<dbReference type="EMBL" id="JABMCE010000085">
    <property type="protein sequence ID" value="NUU15233.1"/>
    <property type="molecule type" value="Genomic_DNA"/>
</dbReference>
<sequence length="205" mass="22518">MAIEPETKNWTWVIESACPECGYDGSAVTIRDVPGIIDANAAAWPGVLERDDVRERPDDHTWSALEYAAHVRDVHRKMAERLALMLAEDAPTFPNWDQDATAVEDRYGEQDPATVARELGEAAHRAARAFDDVRDDQLERTGHRSDGSASTTCSRSASATVSSWNGSTTSIRTSPAFRASATSRLTVGRETPRREAISTWVASSR</sequence>
<protein>
    <submittedName>
        <fullName evidence="3">DinB family protein</fullName>
    </submittedName>
</protein>
<organism evidence="3 4">
    <name type="scientific">Curtobacterium pusillum</name>
    <dbReference type="NCBI Taxonomy" id="69373"/>
    <lineage>
        <taxon>Bacteria</taxon>
        <taxon>Bacillati</taxon>
        <taxon>Actinomycetota</taxon>
        <taxon>Actinomycetes</taxon>
        <taxon>Micrococcales</taxon>
        <taxon>Microbacteriaceae</taxon>
        <taxon>Curtobacterium</taxon>
    </lineage>
</organism>
<evidence type="ECO:0000256" key="1">
    <source>
        <dbReference type="SAM" id="MobiDB-lite"/>
    </source>
</evidence>
<name>A0ABX2MEM3_9MICO</name>
<dbReference type="Proteomes" id="UP000573001">
    <property type="component" value="Unassembled WGS sequence"/>
</dbReference>
<feature type="region of interest" description="Disordered" evidence="1">
    <location>
        <begin position="130"/>
        <end position="205"/>
    </location>
</feature>
<evidence type="ECO:0000259" key="2">
    <source>
        <dbReference type="Pfam" id="PF12867"/>
    </source>
</evidence>
<accession>A0ABX2MEM3</accession>
<evidence type="ECO:0000313" key="4">
    <source>
        <dbReference type="Proteomes" id="UP000573001"/>
    </source>
</evidence>
<dbReference type="RefSeq" id="WP_175352683.1">
    <property type="nucleotide sequence ID" value="NZ_JBHMBG010000013.1"/>
</dbReference>
<keyword evidence="4" id="KW-1185">Reference proteome</keyword>
<dbReference type="Pfam" id="PF12867">
    <property type="entry name" value="DinB_2"/>
    <property type="match status" value="1"/>
</dbReference>
<dbReference type="Gene3D" id="1.20.120.450">
    <property type="entry name" value="dinb family like domain"/>
    <property type="match status" value="1"/>
</dbReference>
<feature type="compositionally biased region" description="Low complexity" evidence="1">
    <location>
        <begin position="148"/>
        <end position="163"/>
    </location>
</feature>
<proteinExistence type="predicted"/>
<dbReference type="InterPro" id="IPR034660">
    <property type="entry name" value="DinB/YfiT-like"/>
</dbReference>
<evidence type="ECO:0000313" key="3">
    <source>
        <dbReference type="EMBL" id="NUU15233.1"/>
    </source>
</evidence>
<reference evidence="3 4" key="1">
    <citation type="submission" date="2020-05" db="EMBL/GenBank/DDBJ databases">
        <title>Genome Sequencing of Type Strains.</title>
        <authorList>
            <person name="Lemaire J.F."/>
            <person name="Inderbitzin P."/>
            <person name="Gregorio O.A."/>
            <person name="Collins S.B."/>
            <person name="Wespe N."/>
            <person name="Knight-Connoni V."/>
        </authorList>
    </citation>
    <scope>NUCLEOTIDE SEQUENCE [LARGE SCALE GENOMIC DNA]</scope>
    <source>
        <strain evidence="3 4">ATCC 19096</strain>
    </source>
</reference>
<feature type="compositionally biased region" description="Polar residues" evidence="1">
    <location>
        <begin position="164"/>
        <end position="173"/>
    </location>
</feature>
<dbReference type="InterPro" id="IPR024775">
    <property type="entry name" value="DinB-like"/>
</dbReference>
<feature type="compositionally biased region" description="Basic and acidic residues" evidence="1">
    <location>
        <begin position="130"/>
        <end position="146"/>
    </location>
</feature>
<comment type="caution">
    <text evidence="3">The sequence shown here is derived from an EMBL/GenBank/DDBJ whole genome shotgun (WGS) entry which is preliminary data.</text>
</comment>
<feature type="domain" description="DinB-like" evidence="2">
    <location>
        <begin position="50"/>
        <end position="147"/>
    </location>
</feature>